<feature type="transmembrane region" description="Helical" evidence="8">
    <location>
        <begin position="418"/>
        <end position="437"/>
    </location>
</feature>
<evidence type="ECO:0000313" key="10">
    <source>
        <dbReference type="Proteomes" id="UP000027135"/>
    </source>
</evidence>
<evidence type="ECO:0000256" key="2">
    <source>
        <dbReference type="ARBA" id="ARBA00022475"/>
    </source>
</evidence>
<dbReference type="GO" id="GO:0030424">
    <property type="term" value="C:axon"/>
    <property type="evidence" value="ECO:0007669"/>
    <property type="project" value="TreeGrafter"/>
</dbReference>
<dbReference type="Proteomes" id="UP000027135">
    <property type="component" value="Unassembled WGS sequence"/>
</dbReference>
<comment type="subcellular location">
    <subcellularLocation>
        <location evidence="1 8">Cell membrane</location>
        <topology evidence="1 8">Multi-pass membrane protein</topology>
    </subcellularLocation>
</comment>
<feature type="transmembrane region" description="Helical" evidence="8">
    <location>
        <begin position="307"/>
        <end position="329"/>
    </location>
</feature>
<proteinExistence type="inferred from homology"/>
<gene>
    <name evidence="9" type="ORF">L798_12328</name>
</gene>
<comment type="similarity">
    <text evidence="8">Belongs to the insect chemoreceptor superfamily. Gustatory receptor (GR) family.</text>
</comment>
<organism evidence="9 10">
    <name type="scientific">Zootermopsis nevadensis</name>
    <name type="common">Dampwood termite</name>
    <dbReference type="NCBI Taxonomy" id="136037"/>
    <lineage>
        <taxon>Eukaryota</taxon>
        <taxon>Metazoa</taxon>
        <taxon>Ecdysozoa</taxon>
        <taxon>Arthropoda</taxon>
        <taxon>Hexapoda</taxon>
        <taxon>Insecta</taxon>
        <taxon>Pterygota</taxon>
        <taxon>Neoptera</taxon>
        <taxon>Polyneoptera</taxon>
        <taxon>Dictyoptera</taxon>
        <taxon>Blattodea</taxon>
        <taxon>Blattoidea</taxon>
        <taxon>Termitoidae</taxon>
        <taxon>Termopsidae</taxon>
        <taxon>Zootermopsis</taxon>
    </lineage>
</organism>
<keyword evidence="5 8" id="KW-0472">Membrane</keyword>
<feature type="transmembrane region" description="Helical" evidence="8">
    <location>
        <begin position="54"/>
        <end position="73"/>
    </location>
</feature>
<evidence type="ECO:0000313" key="9">
    <source>
        <dbReference type="EMBL" id="KDR13682.1"/>
    </source>
</evidence>
<dbReference type="PANTHER" id="PTHR21143:SF104">
    <property type="entry name" value="GUSTATORY RECEPTOR 8A-RELATED"/>
    <property type="match status" value="1"/>
</dbReference>
<dbReference type="GO" id="GO:0030425">
    <property type="term" value="C:dendrite"/>
    <property type="evidence" value="ECO:0007669"/>
    <property type="project" value="TreeGrafter"/>
</dbReference>
<dbReference type="GO" id="GO:0008049">
    <property type="term" value="P:male courtship behavior"/>
    <property type="evidence" value="ECO:0007669"/>
    <property type="project" value="TreeGrafter"/>
</dbReference>
<feature type="transmembrane region" description="Helical" evidence="8">
    <location>
        <begin position="144"/>
        <end position="165"/>
    </location>
</feature>
<dbReference type="Pfam" id="PF08395">
    <property type="entry name" value="7tm_7"/>
    <property type="match status" value="1"/>
</dbReference>
<keyword evidence="7 8" id="KW-0807">Transducer</keyword>
<evidence type="ECO:0000256" key="5">
    <source>
        <dbReference type="ARBA" id="ARBA00023136"/>
    </source>
</evidence>
<dbReference type="PANTHER" id="PTHR21143">
    <property type="entry name" value="INVERTEBRATE GUSTATORY RECEPTOR"/>
    <property type="match status" value="1"/>
</dbReference>
<feature type="transmembrane region" description="Helical" evidence="8">
    <location>
        <begin position="341"/>
        <end position="362"/>
    </location>
</feature>
<evidence type="ECO:0000256" key="1">
    <source>
        <dbReference type="ARBA" id="ARBA00004651"/>
    </source>
</evidence>
<keyword evidence="2 8" id="KW-1003">Cell membrane</keyword>
<accession>A0A067QUD4</accession>
<keyword evidence="3 8" id="KW-0812">Transmembrane</keyword>
<dbReference type="GO" id="GO:0007635">
    <property type="term" value="P:chemosensory behavior"/>
    <property type="evidence" value="ECO:0007669"/>
    <property type="project" value="TreeGrafter"/>
</dbReference>
<name>A0A067QUD4_ZOONE</name>
<evidence type="ECO:0000256" key="6">
    <source>
        <dbReference type="ARBA" id="ARBA00023170"/>
    </source>
</evidence>
<dbReference type="InterPro" id="IPR013604">
    <property type="entry name" value="7TM_chemorcpt"/>
</dbReference>
<dbReference type="GO" id="GO:0043025">
    <property type="term" value="C:neuronal cell body"/>
    <property type="evidence" value="ECO:0007669"/>
    <property type="project" value="TreeGrafter"/>
</dbReference>
<dbReference type="GO" id="GO:0050909">
    <property type="term" value="P:sensory perception of taste"/>
    <property type="evidence" value="ECO:0007669"/>
    <property type="project" value="InterPro"/>
</dbReference>
<evidence type="ECO:0000256" key="4">
    <source>
        <dbReference type="ARBA" id="ARBA00022989"/>
    </source>
</evidence>
<dbReference type="AlphaFoldDB" id="A0A067QUD4"/>
<feature type="transmembrane region" description="Helical" evidence="8">
    <location>
        <begin position="171"/>
        <end position="188"/>
    </location>
</feature>
<dbReference type="GO" id="GO:0007165">
    <property type="term" value="P:signal transduction"/>
    <property type="evidence" value="ECO:0007669"/>
    <property type="project" value="UniProtKB-KW"/>
</dbReference>
<evidence type="ECO:0000256" key="7">
    <source>
        <dbReference type="ARBA" id="ARBA00023224"/>
    </source>
</evidence>
<protein>
    <recommendedName>
        <fullName evidence="8">Gustatory receptor</fullName>
    </recommendedName>
</protein>
<dbReference type="GO" id="GO:0005886">
    <property type="term" value="C:plasma membrane"/>
    <property type="evidence" value="ECO:0007669"/>
    <property type="project" value="UniProtKB-SubCell"/>
</dbReference>
<dbReference type="EMBL" id="KK852927">
    <property type="protein sequence ID" value="KDR13682.1"/>
    <property type="molecule type" value="Genomic_DNA"/>
</dbReference>
<sequence length="440" mass="50946">MWKKRDCRNGTRDAFKTVHFVSRLFGLAPYSFVTNPQKKEETIDISWKTNLKSVIWSLIMLTVQLIGLIYAISSNFIHNADSLSELVARTLQFPLINSTGLFALALSVSIRPKKMLKIVETLWKMEKYHSKINNVYYKKHNVRFTILATISIIYHITVHSVNSYFYPRGHINFYYGVSIILCDLIWFVNNLQYVNTVEVLTQNLILMNKNLHNVFVSPSRSSHLSRRSRLYSRKKVFCLSMVTEELYNRDHSAILNSQKPVGFRKNISSITSTAIAQIMELRVCFNNLYQVCRVINSMYGLSLLMDFMAYTVCLIGDVYVIWCILITPYKGHKLISVTRATTALLWVIASSSNVFSIAFASFRANNEFKKTLREVQKLILRTRLKSDVQEQLNLFSIQLVNNKIEFTACGFFDVNFKLLRTLVYVVTTYIILLVQVTKFN</sequence>
<keyword evidence="10" id="KW-1185">Reference proteome</keyword>
<keyword evidence="4 8" id="KW-1133">Transmembrane helix</keyword>
<reference evidence="9 10" key="1">
    <citation type="journal article" date="2014" name="Nat. Commun.">
        <title>Molecular traces of alternative social organization in a termite genome.</title>
        <authorList>
            <person name="Terrapon N."/>
            <person name="Li C."/>
            <person name="Robertson H.M."/>
            <person name="Ji L."/>
            <person name="Meng X."/>
            <person name="Booth W."/>
            <person name="Chen Z."/>
            <person name="Childers C.P."/>
            <person name="Glastad K.M."/>
            <person name="Gokhale K."/>
            <person name="Gowin J."/>
            <person name="Gronenberg W."/>
            <person name="Hermansen R.A."/>
            <person name="Hu H."/>
            <person name="Hunt B.G."/>
            <person name="Huylmans A.K."/>
            <person name="Khalil S.M."/>
            <person name="Mitchell R.D."/>
            <person name="Munoz-Torres M.C."/>
            <person name="Mustard J.A."/>
            <person name="Pan H."/>
            <person name="Reese J.T."/>
            <person name="Scharf M.E."/>
            <person name="Sun F."/>
            <person name="Vogel H."/>
            <person name="Xiao J."/>
            <person name="Yang W."/>
            <person name="Yang Z."/>
            <person name="Yang Z."/>
            <person name="Zhou J."/>
            <person name="Zhu J."/>
            <person name="Brent C.S."/>
            <person name="Elsik C.G."/>
            <person name="Goodisman M.A."/>
            <person name="Liberles D.A."/>
            <person name="Roe R.M."/>
            <person name="Vargo E.L."/>
            <person name="Vilcinskas A."/>
            <person name="Wang J."/>
            <person name="Bornberg-Bauer E."/>
            <person name="Korb J."/>
            <person name="Zhang G."/>
            <person name="Liebig J."/>
        </authorList>
    </citation>
    <scope>NUCLEOTIDE SEQUENCE [LARGE SCALE GENOMIC DNA]</scope>
    <source>
        <tissue evidence="9">Whole organism</tissue>
    </source>
</reference>
<keyword evidence="6 8" id="KW-0675">Receptor</keyword>
<evidence type="ECO:0000256" key="3">
    <source>
        <dbReference type="ARBA" id="ARBA00022692"/>
    </source>
</evidence>
<comment type="function">
    <text evidence="8">Gustatory receptor which mediates acceptance or avoidance behavior, depending on its substrates.</text>
</comment>
<evidence type="ECO:0000256" key="8">
    <source>
        <dbReference type="RuleBase" id="RU363108"/>
    </source>
</evidence>
<feature type="transmembrane region" description="Helical" evidence="8">
    <location>
        <begin position="93"/>
        <end position="110"/>
    </location>
</feature>
<dbReference type="InParanoid" id="A0A067QUD4"/>